<proteinExistence type="predicted"/>
<evidence type="ECO:0000313" key="2">
    <source>
        <dbReference type="Proteomes" id="UP000031327"/>
    </source>
</evidence>
<sequence length="118" mass="13789">MKYRVRLKLKTKIKLAVLATFLITFVSVLFWSLVHSELFQKQDLITYRQFSYIKPFSYGFRGSRSGAIKVVTIKPLTSAYVELVIQYKPNEKGEYCIGKRYKNGRFDGYSMAHTKKCL</sequence>
<dbReference type="Proteomes" id="UP000031327">
    <property type="component" value="Unassembled WGS sequence"/>
</dbReference>
<dbReference type="AlphaFoldDB" id="A0A0C1MIY9"/>
<comment type="caution">
    <text evidence="1">The sequence shown here is derived from an EMBL/GenBank/DDBJ whole genome shotgun (WGS) entry which is preliminary data.</text>
</comment>
<organism evidence="1 2">
    <name type="scientific">Pseudoalteromonas luteoviolacea</name>
    <dbReference type="NCBI Taxonomy" id="43657"/>
    <lineage>
        <taxon>Bacteria</taxon>
        <taxon>Pseudomonadati</taxon>
        <taxon>Pseudomonadota</taxon>
        <taxon>Gammaproteobacteria</taxon>
        <taxon>Alteromonadales</taxon>
        <taxon>Pseudoalteromonadaceae</taxon>
        <taxon>Pseudoalteromonas</taxon>
    </lineage>
</organism>
<accession>A0A0C1MIY9</accession>
<name>A0A0C1MIY9_9GAMM</name>
<gene>
    <name evidence="1" type="ORF">JF50_13855</name>
</gene>
<dbReference type="EMBL" id="JWIC01000006">
    <property type="protein sequence ID" value="KID56959.1"/>
    <property type="molecule type" value="Genomic_DNA"/>
</dbReference>
<evidence type="ECO:0000313" key="1">
    <source>
        <dbReference type="EMBL" id="KID56959.1"/>
    </source>
</evidence>
<reference evidence="1 2" key="1">
    <citation type="submission" date="2014-12" db="EMBL/GenBank/DDBJ databases">
        <title>Draft Genome Sequence of Pseudoalteromonas luteoviolacea HI1.</title>
        <authorList>
            <person name="Asahina A.Y."/>
            <person name="Hadfield M.G."/>
        </authorList>
    </citation>
    <scope>NUCLEOTIDE SEQUENCE [LARGE SCALE GENOMIC DNA]</scope>
    <source>
        <strain evidence="1 2">HI1</strain>
    </source>
</reference>
<protein>
    <submittedName>
        <fullName evidence="1">Uncharacterized protein</fullName>
    </submittedName>
</protein>